<sequence>MELLLITLLFAGLALLAAVPLVALLHFSDHRQLNDR</sequence>
<dbReference type="AlphaFoldDB" id="A0A495VW70"/>
<organism evidence="1 2">
    <name type="scientific">Saccharothrix australiensis</name>
    <dbReference type="NCBI Taxonomy" id="2072"/>
    <lineage>
        <taxon>Bacteria</taxon>
        <taxon>Bacillati</taxon>
        <taxon>Actinomycetota</taxon>
        <taxon>Actinomycetes</taxon>
        <taxon>Pseudonocardiales</taxon>
        <taxon>Pseudonocardiaceae</taxon>
        <taxon>Saccharothrix</taxon>
    </lineage>
</organism>
<dbReference type="EMBL" id="RBXO01000001">
    <property type="protein sequence ID" value="RKT51898.1"/>
    <property type="molecule type" value="Genomic_DNA"/>
</dbReference>
<keyword evidence="2" id="KW-1185">Reference proteome</keyword>
<evidence type="ECO:0000313" key="2">
    <source>
        <dbReference type="Proteomes" id="UP000282084"/>
    </source>
</evidence>
<comment type="caution">
    <text evidence="1">The sequence shown here is derived from an EMBL/GenBank/DDBJ whole genome shotgun (WGS) entry which is preliminary data.</text>
</comment>
<name>A0A495VW70_9PSEU</name>
<reference evidence="1 2" key="1">
    <citation type="submission" date="2018-10" db="EMBL/GenBank/DDBJ databases">
        <title>Sequencing the genomes of 1000 actinobacteria strains.</title>
        <authorList>
            <person name="Klenk H.-P."/>
        </authorList>
    </citation>
    <scope>NUCLEOTIDE SEQUENCE [LARGE SCALE GENOMIC DNA]</scope>
    <source>
        <strain evidence="1 2">DSM 43800</strain>
    </source>
</reference>
<dbReference type="Proteomes" id="UP000282084">
    <property type="component" value="Unassembled WGS sequence"/>
</dbReference>
<protein>
    <submittedName>
        <fullName evidence="1">Uncharacterized protein</fullName>
    </submittedName>
</protein>
<accession>A0A495VW70</accession>
<evidence type="ECO:0000313" key="1">
    <source>
        <dbReference type="EMBL" id="RKT51898.1"/>
    </source>
</evidence>
<gene>
    <name evidence="1" type="ORF">C8E97_0388</name>
</gene>
<proteinExistence type="predicted"/>